<evidence type="ECO:0000259" key="3">
    <source>
        <dbReference type="Pfam" id="PF01656"/>
    </source>
</evidence>
<dbReference type="AlphaFoldDB" id="A0A934Q005"/>
<keyword evidence="4" id="KW-0808">Transferase</keyword>
<dbReference type="InterPro" id="IPR005702">
    <property type="entry name" value="Wzc-like_C"/>
</dbReference>
<dbReference type="Proteomes" id="UP000617041">
    <property type="component" value="Unassembled WGS sequence"/>
</dbReference>
<evidence type="ECO:0000256" key="2">
    <source>
        <dbReference type="ARBA" id="ARBA00022840"/>
    </source>
</evidence>
<name>A0A934Q005_9BURK</name>
<dbReference type="GO" id="GO:0016301">
    <property type="term" value="F:kinase activity"/>
    <property type="evidence" value="ECO:0007669"/>
    <property type="project" value="UniProtKB-KW"/>
</dbReference>
<dbReference type="NCBIfam" id="TIGR01007">
    <property type="entry name" value="eps_fam"/>
    <property type="match status" value="1"/>
</dbReference>
<dbReference type="PANTHER" id="PTHR32309:SF31">
    <property type="entry name" value="CAPSULAR EXOPOLYSACCHARIDE FAMILY"/>
    <property type="match status" value="1"/>
</dbReference>
<feature type="domain" description="CobQ/CobB/MinD/ParA nucleotide binding" evidence="3">
    <location>
        <begin position="129"/>
        <end position="269"/>
    </location>
</feature>
<dbReference type="RefSeq" id="WP_200787198.1">
    <property type="nucleotide sequence ID" value="NZ_JAEDAO010000001.1"/>
</dbReference>
<dbReference type="CDD" id="cd05387">
    <property type="entry name" value="BY-kinase"/>
    <property type="match status" value="1"/>
</dbReference>
<keyword evidence="1" id="KW-0547">Nucleotide-binding</keyword>
<keyword evidence="4" id="KW-0418">Kinase</keyword>
<comment type="caution">
    <text evidence="4">The sequence shown here is derived from an EMBL/GenBank/DDBJ whole genome shotgun (WGS) entry which is preliminary data.</text>
</comment>
<accession>A0A934Q005</accession>
<sequence>MSNNTQILPLHRDLDVVGPAREASMPIGALLVEAGRITGDEAEKIHEYQKKVGLPFGEAGISMGLLTDEDVRQALARQFGQASISPDAGLGKDLVAAYEPDSPAVEHLRSLRAQLMLRWFENGSDQSALAIVSPGSGEGRSYITANLAVLFSQMGKRTLVIDADLRKPRQHRIFGLPGKVGLSALLAGRAGAEVMCDIPQLPGLTVLPAGVLPPNPQELLSRPAFQRLVQSLRGMYEVILVDTPAASAWADAGTVAARAGAALMVTCRDRSSMPRVIKLSEDLREFGVSVVGAVLNGAGAVA</sequence>
<evidence type="ECO:0000256" key="1">
    <source>
        <dbReference type="ARBA" id="ARBA00022741"/>
    </source>
</evidence>
<dbReference type="InterPro" id="IPR017479">
    <property type="entry name" value="Tyr_kinase_chain_length_EpsG"/>
</dbReference>
<dbReference type="GO" id="GO:0005524">
    <property type="term" value="F:ATP binding"/>
    <property type="evidence" value="ECO:0007669"/>
    <property type="project" value="UniProtKB-KW"/>
</dbReference>
<gene>
    <name evidence="4" type="primary">epsG</name>
    <name evidence="4" type="ORF">I8E28_06595</name>
</gene>
<dbReference type="SUPFAM" id="SSF52540">
    <property type="entry name" value="P-loop containing nucleoside triphosphate hydrolases"/>
    <property type="match status" value="1"/>
</dbReference>
<dbReference type="Pfam" id="PF01656">
    <property type="entry name" value="CbiA"/>
    <property type="match status" value="1"/>
</dbReference>
<evidence type="ECO:0000313" key="4">
    <source>
        <dbReference type="EMBL" id="MBK0392251.1"/>
    </source>
</evidence>
<reference evidence="4" key="1">
    <citation type="submission" date="2020-12" db="EMBL/GenBank/DDBJ databases">
        <title>Ramlibacter sp. nov., isolated from a freshwater alga, Cryptomonas.</title>
        <authorList>
            <person name="Kim H.M."/>
            <person name="Jeon C.O."/>
        </authorList>
    </citation>
    <scope>NUCLEOTIDE SEQUENCE</scope>
    <source>
        <strain evidence="4">CrO1</strain>
    </source>
</reference>
<proteinExistence type="predicted"/>
<dbReference type="InterPro" id="IPR050445">
    <property type="entry name" value="Bact_polysacc_biosynth/exp"/>
</dbReference>
<keyword evidence="2" id="KW-0067">ATP-binding</keyword>
<dbReference type="InterPro" id="IPR002586">
    <property type="entry name" value="CobQ/CobB/MinD/ParA_Nub-bd_dom"/>
</dbReference>
<keyword evidence="5" id="KW-1185">Reference proteome</keyword>
<protein>
    <submittedName>
        <fullName evidence="4">Chain length determinant protein tyrosine kinase EpsG</fullName>
    </submittedName>
</protein>
<dbReference type="SUPFAM" id="SSF160246">
    <property type="entry name" value="EspE N-terminal domain-like"/>
    <property type="match status" value="1"/>
</dbReference>
<dbReference type="InterPro" id="IPR027417">
    <property type="entry name" value="P-loop_NTPase"/>
</dbReference>
<dbReference type="NCBIfam" id="TIGR03029">
    <property type="entry name" value="EpsG"/>
    <property type="match status" value="1"/>
</dbReference>
<dbReference type="InterPro" id="IPR037257">
    <property type="entry name" value="T2SS_E_N_sf"/>
</dbReference>
<dbReference type="EMBL" id="JAEDAO010000001">
    <property type="protein sequence ID" value="MBK0392251.1"/>
    <property type="molecule type" value="Genomic_DNA"/>
</dbReference>
<organism evidence="4 5">
    <name type="scientific">Ramlibacter algicola</name>
    <dbReference type="NCBI Taxonomy" id="2795217"/>
    <lineage>
        <taxon>Bacteria</taxon>
        <taxon>Pseudomonadati</taxon>
        <taxon>Pseudomonadota</taxon>
        <taxon>Betaproteobacteria</taxon>
        <taxon>Burkholderiales</taxon>
        <taxon>Comamonadaceae</taxon>
        <taxon>Ramlibacter</taxon>
    </lineage>
</organism>
<dbReference type="Gene3D" id="3.40.50.300">
    <property type="entry name" value="P-loop containing nucleotide triphosphate hydrolases"/>
    <property type="match status" value="1"/>
</dbReference>
<evidence type="ECO:0000313" key="5">
    <source>
        <dbReference type="Proteomes" id="UP000617041"/>
    </source>
</evidence>
<dbReference type="PANTHER" id="PTHR32309">
    <property type="entry name" value="TYROSINE-PROTEIN KINASE"/>
    <property type="match status" value="1"/>
</dbReference>